<protein>
    <submittedName>
        <fullName evidence="2">RES domain protein</fullName>
    </submittedName>
</protein>
<keyword evidence="3" id="KW-1185">Reference proteome</keyword>
<evidence type="ECO:0000259" key="1">
    <source>
        <dbReference type="SMART" id="SM00953"/>
    </source>
</evidence>
<dbReference type="InterPro" id="IPR014914">
    <property type="entry name" value="RES_dom"/>
</dbReference>
<sequence length="347" mass="39984">MKVCCENCFNYAPFKKHIQEKGTVGNCSFCNSQSVRTLDVKDSFFSKNMYFWAHKFKPNNLGFELERFFTKQIDLLSVSLLPASGKELLYYLFQEYISRDLLNGKFGVHFEEGILKSWGDFKENIKHGNRFGFGIDNQLKESLIVILETNEMYLGAGETRIRARLGKQGNSRITPYEGINIMSPPKHLVSEGRINPKGIPYLYLADNLETAITEVRPYKGKEVSVAIVKINKDIRISSFNNATFHGKTLFEQFRLYSLTNIVNEELSTPVDEEVKYFNYIPTQYVAELAKSLHFEGLAYSSALEKGINYCLFNQEKASWVSSRLYKAKQVYIEHEPVEGDSFNWDLF</sequence>
<dbReference type="Pfam" id="PF08808">
    <property type="entry name" value="RES"/>
    <property type="match status" value="1"/>
</dbReference>
<evidence type="ECO:0000313" key="3">
    <source>
        <dbReference type="Proteomes" id="UP000270468"/>
    </source>
</evidence>
<dbReference type="SMART" id="SM00953">
    <property type="entry name" value="RES"/>
    <property type="match status" value="1"/>
</dbReference>
<evidence type="ECO:0000313" key="2">
    <source>
        <dbReference type="EMBL" id="VDC25988.1"/>
    </source>
</evidence>
<proteinExistence type="predicted"/>
<feature type="domain" description="RES" evidence="1">
    <location>
        <begin position="175"/>
        <end position="323"/>
    </location>
</feature>
<dbReference type="AlphaFoldDB" id="A0A3P5WWG8"/>
<accession>A0A3P5WWG8</accession>
<dbReference type="Proteomes" id="UP000270468">
    <property type="component" value="Unassembled WGS sequence"/>
</dbReference>
<gene>
    <name evidence="2" type="ORF">FILTAD_01405</name>
</gene>
<reference evidence="2 3" key="1">
    <citation type="submission" date="2018-11" db="EMBL/GenBank/DDBJ databases">
        <authorList>
            <person name="Criscuolo A."/>
        </authorList>
    </citation>
    <scope>NUCLEOTIDE SEQUENCE [LARGE SCALE GENOMIC DNA]</scope>
    <source>
        <strain evidence="2">ATB-66</strain>
    </source>
</reference>
<organism evidence="2 3">
    <name type="scientific">Filibacter tadaridae</name>
    <dbReference type="NCBI Taxonomy" id="2483811"/>
    <lineage>
        <taxon>Bacteria</taxon>
        <taxon>Bacillati</taxon>
        <taxon>Bacillota</taxon>
        <taxon>Bacilli</taxon>
        <taxon>Bacillales</taxon>
        <taxon>Caryophanaceae</taxon>
        <taxon>Filibacter</taxon>
    </lineage>
</organism>
<name>A0A3P5WWG8_9BACL</name>
<dbReference type="EMBL" id="UXAV01000036">
    <property type="protein sequence ID" value="VDC25988.1"/>
    <property type="molecule type" value="Genomic_DNA"/>
</dbReference>